<proteinExistence type="predicted"/>
<dbReference type="AlphaFoldDB" id="A0A3Q7FAJ2"/>
<dbReference type="InParanoid" id="A0A3Q7FAJ2"/>
<dbReference type="Gramene" id="Solyc02g088160.3.1">
    <property type="protein sequence ID" value="Solyc02g088160.3.1"/>
    <property type="gene ID" value="Solyc02g088160.3"/>
</dbReference>
<dbReference type="OMA" id="CASTMET"/>
<sequence length="160" mass="18781">MYYVLTLDSWFPSCCHQIVYSVDRVWNLSHIYILECHITRGLWSLSMCLPGYKRQIQDWNVEVTWACKLAKSKRGVDEITSCAFAMVVYLIWQARNSSRFQQKSIHVDALIKEMALHLHIRGRNSDRLRTLALPELETPGYRCWDNFSPRVTVENHAIYG</sequence>
<keyword evidence="2" id="KW-1185">Reference proteome</keyword>
<evidence type="ECO:0000313" key="1">
    <source>
        <dbReference type="EnsemblPlants" id="Solyc02g088160.3.1"/>
    </source>
</evidence>
<reference evidence="1" key="1">
    <citation type="journal article" date="2012" name="Nature">
        <title>The tomato genome sequence provides insights into fleshy fruit evolution.</title>
        <authorList>
            <consortium name="Tomato Genome Consortium"/>
        </authorList>
    </citation>
    <scope>NUCLEOTIDE SEQUENCE [LARGE SCALE GENOMIC DNA]</scope>
    <source>
        <strain evidence="1">cv. Heinz 1706</strain>
    </source>
</reference>
<dbReference type="EnsemblPlants" id="Solyc02g088160.3.1">
    <property type="protein sequence ID" value="Solyc02g088160.3.1"/>
    <property type="gene ID" value="Solyc02g088160.3"/>
</dbReference>
<evidence type="ECO:0000313" key="2">
    <source>
        <dbReference type="Proteomes" id="UP000004994"/>
    </source>
</evidence>
<name>A0A3Q7FAJ2_SOLLC</name>
<protein>
    <submittedName>
        <fullName evidence="1">Uncharacterized protein</fullName>
    </submittedName>
</protein>
<accession>A0A3Q7FAJ2</accession>
<organism evidence="1">
    <name type="scientific">Solanum lycopersicum</name>
    <name type="common">Tomato</name>
    <name type="synonym">Lycopersicon esculentum</name>
    <dbReference type="NCBI Taxonomy" id="4081"/>
    <lineage>
        <taxon>Eukaryota</taxon>
        <taxon>Viridiplantae</taxon>
        <taxon>Streptophyta</taxon>
        <taxon>Embryophyta</taxon>
        <taxon>Tracheophyta</taxon>
        <taxon>Spermatophyta</taxon>
        <taxon>Magnoliopsida</taxon>
        <taxon>eudicotyledons</taxon>
        <taxon>Gunneridae</taxon>
        <taxon>Pentapetalae</taxon>
        <taxon>asterids</taxon>
        <taxon>lamiids</taxon>
        <taxon>Solanales</taxon>
        <taxon>Solanaceae</taxon>
        <taxon>Solanoideae</taxon>
        <taxon>Solaneae</taxon>
        <taxon>Solanum</taxon>
        <taxon>Solanum subgen. Lycopersicon</taxon>
    </lineage>
</organism>
<dbReference type="Proteomes" id="UP000004994">
    <property type="component" value="Chromosome 2"/>
</dbReference>
<reference evidence="1" key="2">
    <citation type="submission" date="2019-01" db="UniProtKB">
        <authorList>
            <consortium name="EnsemblPlants"/>
        </authorList>
    </citation>
    <scope>IDENTIFICATION</scope>
    <source>
        <strain evidence="1">cv. Heinz 1706</strain>
    </source>
</reference>